<comment type="caution">
    <text evidence="2">The sequence shown here is derived from an EMBL/GenBank/DDBJ whole genome shotgun (WGS) entry which is preliminary data.</text>
</comment>
<proteinExistence type="predicted"/>
<name>A0A2M9ZSA0_9LEPT</name>
<dbReference type="OrthoDB" id="6919284at2"/>
<gene>
    <name evidence="1" type="ORF">CH360_02605</name>
    <name evidence="2" type="ORF">CH373_02605</name>
</gene>
<evidence type="ECO:0000313" key="2">
    <source>
        <dbReference type="EMBL" id="PJZ74942.1"/>
    </source>
</evidence>
<keyword evidence="3" id="KW-1185">Reference proteome</keyword>
<evidence type="ECO:0000313" key="3">
    <source>
        <dbReference type="Proteomes" id="UP000231962"/>
    </source>
</evidence>
<dbReference type="EMBL" id="NPDY01000001">
    <property type="protein sequence ID" value="PJZ71408.1"/>
    <property type="molecule type" value="Genomic_DNA"/>
</dbReference>
<evidence type="ECO:0000313" key="1">
    <source>
        <dbReference type="EMBL" id="PJZ71408.1"/>
    </source>
</evidence>
<dbReference type="Proteomes" id="UP000231962">
    <property type="component" value="Unassembled WGS sequence"/>
</dbReference>
<reference evidence="3 4" key="1">
    <citation type="submission" date="2017-07" db="EMBL/GenBank/DDBJ databases">
        <title>Leptospira spp. isolated from tropical soils.</title>
        <authorList>
            <person name="Thibeaux R."/>
            <person name="Iraola G."/>
            <person name="Ferres I."/>
            <person name="Bierque E."/>
            <person name="Girault D."/>
            <person name="Soupe-Gilbert M.-E."/>
            <person name="Picardeau M."/>
            <person name="Goarant C."/>
        </authorList>
    </citation>
    <scope>NUCLEOTIDE SEQUENCE [LARGE SCALE GENOMIC DNA]</scope>
    <source>
        <strain evidence="2 4">FH1-B-B1</strain>
        <strain evidence="1 3">FH1-B-C1</strain>
    </source>
</reference>
<accession>A0A2M9ZSA0</accession>
<dbReference type="Proteomes" id="UP000231990">
    <property type="component" value="Unassembled WGS sequence"/>
</dbReference>
<dbReference type="EMBL" id="NPDZ01000001">
    <property type="protein sequence ID" value="PJZ74942.1"/>
    <property type="molecule type" value="Genomic_DNA"/>
</dbReference>
<evidence type="ECO:0000313" key="4">
    <source>
        <dbReference type="Proteomes" id="UP000231990"/>
    </source>
</evidence>
<dbReference type="RefSeq" id="WP_100712379.1">
    <property type="nucleotide sequence ID" value="NZ_NPDY01000001.1"/>
</dbReference>
<organism evidence="2 4">
    <name type="scientific">Leptospira perolatii</name>
    <dbReference type="NCBI Taxonomy" id="2023191"/>
    <lineage>
        <taxon>Bacteria</taxon>
        <taxon>Pseudomonadati</taxon>
        <taxon>Spirochaetota</taxon>
        <taxon>Spirochaetia</taxon>
        <taxon>Leptospirales</taxon>
        <taxon>Leptospiraceae</taxon>
        <taxon>Leptospira</taxon>
    </lineage>
</organism>
<protein>
    <submittedName>
        <fullName evidence="2">Uncharacterized protein</fullName>
    </submittedName>
</protein>
<dbReference type="AlphaFoldDB" id="A0A2M9ZSA0"/>
<sequence length="182" mass="20073">MSELNFYLVPVDEPRRKGRGVGQEIIDYLSKTGILNGIYGDDPGAFSAGEKSADLFNGYEGDAPAFEYMVLYDKSEAQFVPENYSGGFGSRCSKCEEDMDDVLIDFLNDWADDPTDASLESLVCENCGAKNMLTNLKANVATAVTNFYLNFKIVDSFDLNSKILSGLEKIVGAKLKIIEERL</sequence>